<reference evidence="3" key="1">
    <citation type="journal article" date="2013" name="Nature">
        <title>Draft genome of the wheat A-genome progenitor Triticum urartu.</title>
        <authorList>
            <person name="Ling H.Q."/>
            <person name="Zhao S."/>
            <person name="Liu D."/>
            <person name="Wang J."/>
            <person name="Sun H."/>
            <person name="Zhang C."/>
            <person name="Fan H."/>
            <person name="Li D."/>
            <person name="Dong L."/>
            <person name="Tao Y."/>
            <person name="Gao C."/>
            <person name="Wu H."/>
            <person name="Li Y."/>
            <person name="Cui Y."/>
            <person name="Guo X."/>
            <person name="Zheng S."/>
            <person name="Wang B."/>
            <person name="Yu K."/>
            <person name="Liang Q."/>
            <person name="Yang W."/>
            <person name="Lou X."/>
            <person name="Chen J."/>
            <person name="Feng M."/>
            <person name="Jian J."/>
            <person name="Zhang X."/>
            <person name="Luo G."/>
            <person name="Jiang Y."/>
            <person name="Liu J."/>
            <person name="Wang Z."/>
            <person name="Sha Y."/>
            <person name="Zhang B."/>
            <person name="Wu H."/>
            <person name="Tang D."/>
            <person name="Shen Q."/>
            <person name="Xue P."/>
            <person name="Zou S."/>
            <person name="Wang X."/>
            <person name="Liu X."/>
            <person name="Wang F."/>
            <person name="Yang Y."/>
            <person name="An X."/>
            <person name="Dong Z."/>
            <person name="Zhang K."/>
            <person name="Zhang X."/>
            <person name="Luo M.C."/>
            <person name="Dvorak J."/>
            <person name="Tong Y."/>
            <person name="Wang J."/>
            <person name="Yang H."/>
            <person name="Li Z."/>
            <person name="Wang D."/>
            <person name="Zhang A."/>
            <person name="Wang J."/>
        </authorList>
    </citation>
    <scope>NUCLEOTIDE SEQUENCE</scope>
    <source>
        <strain evidence="3">cv. G1812</strain>
    </source>
</reference>
<feature type="region of interest" description="Disordered" evidence="1">
    <location>
        <begin position="23"/>
        <end position="135"/>
    </location>
</feature>
<proteinExistence type="predicted"/>
<accession>A0A8R7QGQ2</accession>
<keyword evidence="3" id="KW-1185">Reference proteome</keyword>
<organism evidence="2 3">
    <name type="scientific">Triticum urartu</name>
    <name type="common">Red wild einkorn</name>
    <name type="synonym">Crithodium urartu</name>
    <dbReference type="NCBI Taxonomy" id="4572"/>
    <lineage>
        <taxon>Eukaryota</taxon>
        <taxon>Viridiplantae</taxon>
        <taxon>Streptophyta</taxon>
        <taxon>Embryophyta</taxon>
        <taxon>Tracheophyta</taxon>
        <taxon>Spermatophyta</taxon>
        <taxon>Magnoliopsida</taxon>
        <taxon>Liliopsida</taxon>
        <taxon>Poales</taxon>
        <taxon>Poaceae</taxon>
        <taxon>BOP clade</taxon>
        <taxon>Pooideae</taxon>
        <taxon>Triticodae</taxon>
        <taxon>Triticeae</taxon>
        <taxon>Triticinae</taxon>
        <taxon>Triticum</taxon>
    </lineage>
</organism>
<feature type="compositionally biased region" description="Low complexity" evidence="1">
    <location>
        <begin position="31"/>
        <end position="46"/>
    </location>
</feature>
<reference evidence="2" key="3">
    <citation type="submission" date="2022-06" db="UniProtKB">
        <authorList>
            <consortium name="EnsemblPlants"/>
        </authorList>
    </citation>
    <scope>IDENTIFICATION</scope>
</reference>
<evidence type="ECO:0000256" key="1">
    <source>
        <dbReference type="SAM" id="MobiDB-lite"/>
    </source>
</evidence>
<dbReference type="AlphaFoldDB" id="A0A8R7QGQ2"/>
<evidence type="ECO:0000313" key="2">
    <source>
        <dbReference type="EnsemblPlants" id="TuG1812G0500003382.01.T01"/>
    </source>
</evidence>
<name>A0A8R7QGQ2_TRIUA</name>
<reference evidence="2" key="2">
    <citation type="submission" date="2018-03" db="EMBL/GenBank/DDBJ databases">
        <title>The Triticum urartu genome reveals the dynamic nature of wheat genome evolution.</title>
        <authorList>
            <person name="Ling H."/>
            <person name="Ma B."/>
            <person name="Shi X."/>
            <person name="Liu H."/>
            <person name="Dong L."/>
            <person name="Sun H."/>
            <person name="Cao Y."/>
            <person name="Gao Q."/>
            <person name="Zheng S."/>
            <person name="Li Y."/>
            <person name="Yu Y."/>
            <person name="Du H."/>
            <person name="Qi M."/>
            <person name="Li Y."/>
            <person name="Yu H."/>
            <person name="Cui Y."/>
            <person name="Wang N."/>
            <person name="Chen C."/>
            <person name="Wu H."/>
            <person name="Zhao Y."/>
            <person name="Zhang J."/>
            <person name="Li Y."/>
            <person name="Zhou W."/>
            <person name="Zhang B."/>
            <person name="Hu W."/>
            <person name="Eijk M."/>
            <person name="Tang J."/>
            <person name="Witsenboer H."/>
            <person name="Zhao S."/>
            <person name="Li Z."/>
            <person name="Zhang A."/>
            <person name="Wang D."/>
            <person name="Liang C."/>
        </authorList>
    </citation>
    <scope>NUCLEOTIDE SEQUENCE [LARGE SCALE GENOMIC DNA]</scope>
    <source>
        <strain evidence="2">cv. G1812</strain>
    </source>
</reference>
<evidence type="ECO:0000313" key="3">
    <source>
        <dbReference type="Proteomes" id="UP000015106"/>
    </source>
</evidence>
<dbReference type="Proteomes" id="UP000015106">
    <property type="component" value="Chromosome 5"/>
</dbReference>
<feature type="compositionally biased region" description="Basic and acidic residues" evidence="1">
    <location>
        <begin position="73"/>
        <end position="82"/>
    </location>
</feature>
<dbReference type="Gramene" id="TuG1812G0500003382.01.T01">
    <property type="protein sequence ID" value="TuG1812G0500003382.01.T01"/>
    <property type="gene ID" value="TuG1812G0500003382.01"/>
</dbReference>
<sequence>AAYTSGIFDSQQLYDGIVVEAARGDSGGSARGRPSGRPSGPCRRGAAGAGGEEWGRRDVLGGVPGSGAGGGHGEGDGGDAHGEAAGWAQPQGSRPLATHGRQGRRCRLIDRSDPPVNSSGYGHMKGCPNKKKSIPGYKPSIILGLHM</sequence>
<feature type="compositionally biased region" description="Gly residues" evidence="1">
    <location>
        <begin position="62"/>
        <end position="72"/>
    </location>
</feature>
<dbReference type="EnsemblPlants" id="TuG1812G0500003382.01.T01">
    <property type="protein sequence ID" value="TuG1812G0500003382.01.T01"/>
    <property type="gene ID" value="TuG1812G0500003382.01"/>
</dbReference>
<protein>
    <submittedName>
        <fullName evidence="2">Uncharacterized protein</fullName>
    </submittedName>
</protein>